<dbReference type="GO" id="GO:0008081">
    <property type="term" value="F:phosphoric diester hydrolase activity"/>
    <property type="evidence" value="ECO:0007669"/>
    <property type="project" value="InterPro"/>
</dbReference>
<dbReference type="CDD" id="cd00060">
    <property type="entry name" value="FHA"/>
    <property type="match status" value="1"/>
</dbReference>
<dbReference type="PROSITE" id="PS50006">
    <property type="entry name" value="FHA_DOMAIN"/>
    <property type="match status" value="1"/>
</dbReference>
<sequence>MECNEGNSDHGAKRECQPSRLGFFHLRPLGEPAGDLICLRSDRVYTVGRGRRHCDLVLLHRCISNRHCQSFLDGSDRKLRLNDGFLFRRRSHIREIRRGFQAGSQCSNARVSLNGVFVNGRRVRQGAVAELSSVRENPSLSTLELGPLALRSCILLSRLRSILASSDPVSYLRNFLDLQQEKHVTPPLALEIGSPASLESEGCYKTDDLRINVAPKVVGSNENVLSDEHRNSSVNAVEIMEVDNCELH</sequence>
<evidence type="ECO:0000313" key="2">
    <source>
        <dbReference type="EMBL" id="RZR74660.1"/>
    </source>
</evidence>
<dbReference type="GO" id="GO:0006281">
    <property type="term" value="P:DNA repair"/>
    <property type="evidence" value="ECO:0007669"/>
    <property type="project" value="InterPro"/>
</dbReference>
<dbReference type="InterPro" id="IPR008984">
    <property type="entry name" value="SMAD_FHA_dom_sf"/>
</dbReference>
<dbReference type="Pfam" id="PF00498">
    <property type="entry name" value="FHA"/>
    <property type="match status" value="1"/>
</dbReference>
<dbReference type="InterPro" id="IPR000253">
    <property type="entry name" value="FHA_dom"/>
</dbReference>
<dbReference type="Proteomes" id="UP000290560">
    <property type="component" value="Unassembled WGS sequence"/>
</dbReference>
<evidence type="ECO:0000259" key="1">
    <source>
        <dbReference type="PROSITE" id="PS50006"/>
    </source>
</evidence>
<dbReference type="EMBL" id="KV876335">
    <property type="protein sequence ID" value="RZR74660.1"/>
    <property type="molecule type" value="Genomic_DNA"/>
</dbReference>
<name>A0A445MK67_ENSVE</name>
<dbReference type="SUPFAM" id="SSF49879">
    <property type="entry name" value="SMAD/FHA domain"/>
    <property type="match status" value="1"/>
</dbReference>
<gene>
    <name evidence="2" type="ORF">BHM03_00040862</name>
</gene>
<dbReference type="PANTHER" id="PTHR12415">
    <property type="entry name" value="TYROSYL-DNA PHOSPHODIESTERASE 1"/>
    <property type="match status" value="1"/>
</dbReference>
<feature type="domain" description="FHA" evidence="1">
    <location>
        <begin position="45"/>
        <end position="123"/>
    </location>
</feature>
<accession>A0A445MK67</accession>
<reference evidence="2" key="1">
    <citation type="journal article" date="2018" name="Data Brief">
        <title>Genome sequence data from 17 accessions of Ensete ventricosum, a staple food crop for millions in Ethiopia.</title>
        <authorList>
            <person name="Yemataw Z."/>
            <person name="Muzemil S."/>
            <person name="Ambachew D."/>
            <person name="Tripathi L."/>
            <person name="Tesfaye K."/>
            <person name="Chala A."/>
            <person name="Farbos A."/>
            <person name="O'Neill P."/>
            <person name="Moore K."/>
            <person name="Grant M."/>
            <person name="Studholme D.J."/>
        </authorList>
    </citation>
    <scope>NUCLEOTIDE SEQUENCE [LARGE SCALE GENOMIC DNA]</scope>
    <source>
        <tissue evidence="2">Leaf</tissue>
    </source>
</reference>
<dbReference type="InterPro" id="IPR010347">
    <property type="entry name" value="Tdp1"/>
</dbReference>
<dbReference type="Gene3D" id="2.60.200.20">
    <property type="match status" value="1"/>
</dbReference>
<protein>
    <recommendedName>
        <fullName evidence="1">FHA domain-containing protein</fullName>
    </recommendedName>
</protein>
<dbReference type="PANTHER" id="PTHR12415:SF3">
    <property type="entry name" value="OS04G0403400 PROTEIN"/>
    <property type="match status" value="1"/>
</dbReference>
<dbReference type="SMART" id="SM00240">
    <property type="entry name" value="FHA"/>
    <property type="match status" value="1"/>
</dbReference>
<dbReference type="AlphaFoldDB" id="A0A445MK67"/>
<dbReference type="GO" id="GO:0005634">
    <property type="term" value="C:nucleus"/>
    <property type="evidence" value="ECO:0007669"/>
    <property type="project" value="InterPro"/>
</dbReference>
<organism evidence="2">
    <name type="scientific">Ensete ventricosum</name>
    <name type="common">Abyssinian banana</name>
    <name type="synonym">Musa ensete</name>
    <dbReference type="NCBI Taxonomy" id="4639"/>
    <lineage>
        <taxon>Eukaryota</taxon>
        <taxon>Viridiplantae</taxon>
        <taxon>Streptophyta</taxon>
        <taxon>Embryophyta</taxon>
        <taxon>Tracheophyta</taxon>
        <taxon>Spermatophyta</taxon>
        <taxon>Magnoliopsida</taxon>
        <taxon>Liliopsida</taxon>
        <taxon>Zingiberales</taxon>
        <taxon>Musaceae</taxon>
        <taxon>Ensete</taxon>
    </lineage>
</organism>
<proteinExistence type="predicted"/>